<dbReference type="RefSeq" id="WP_284301335.1">
    <property type="nucleotide sequence ID" value="NZ_BSSV01000011.1"/>
</dbReference>
<evidence type="ECO:0000259" key="5">
    <source>
        <dbReference type="Pfam" id="PF07730"/>
    </source>
</evidence>
<dbReference type="CDD" id="cd16917">
    <property type="entry name" value="HATPase_UhpB-NarQ-NarX-like"/>
    <property type="match status" value="1"/>
</dbReference>
<feature type="transmembrane region" description="Helical" evidence="4">
    <location>
        <begin position="71"/>
        <end position="99"/>
    </location>
</feature>
<keyword evidence="3" id="KW-0902">Two-component regulatory system</keyword>
<protein>
    <submittedName>
        <fullName evidence="6">Two-component sensor histidine kinase</fullName>
    </submittedName>
</protein>
<keyword evidence="4" id="KW-1133">Transmembrane helix</keyword>
<dbReference type="Proteomes" id="UP001157134">
    <property type="component" value="Unassembled WGS sequence"/>
</dbReference>
<reference evidence="6 7" key="1">
    <citation type="submission" date="2023-03" db="EMBL/GenBank/DDBJ databases">
        <title>Thalassotalea loyana LMG 22536T draft genome sequence.</title>
        <authorList>
            <person name="Sawabe T."/>
        </authorList>
    </citation>
    <scope>NUCLEOTIDE SEQUENCE [LARGE SCALE GENOMIC DNA]</scope>
    <source>
        <strain evidence="6 7">LMG 22536</strain>
    </source>
</reference>
<dbReference type="EMBL" id="BSSV01000011">
    <property type="protein sequence ID" value="GLX87345.1"/>
    <property type="molecule type" value="Genomic_DNA"/>
</dbReference>
<gene>
    <name evidence="6" type="ORF">tloyanaT_35980</name>
</gene>
<keyword evidence="4" id="KW-0812">Transmembrane</keyword>
<keyword evidence="4" id="KW-0472">Membrane</keyword>
<keyword evidence="1" id="KW-0808">Transferase</keyword>
<dbReference type="GO" id="GO:0016301">
    <property type="term" value="F:kinase activity"/>
    <property type="evidence" value="ECO:0007669"/>
    <property type="project" value="UniProtKB-KW"/>
</dbReference>
<feature type="transmembrane region" description="Helical" evidence="4">
    <location>
        <begin position="111"/>
        <end position="128"/>
    </location>
</feature>
<dbReference type="Gene3D" id="3.30.565.10">
    <property type="entry name" value="Histidine kinase-like ATPase, C-terminal domain"/>
    <property type="match status" value="1"/>
</dbReference>
<dbReference type="PANTHER" id="PTHR24421">
    <property type="entry name" value="NITRATE/NITRITE SENSOR PROTEIN NARX-RELATED"/>
    <property type="match status" value="1"/>
</dbReference>
<feature type="transmembrane region" description="Helical" evidence="4">
    <location>
        <begin position="134"/>
        <end position="152"/>
    </location>
</feature>
<evidence type="ECO:0000256" key="4">
    <source>
        <dbReference type="SAM" id="Phobius"/>
    </source>
</evidence>
<sequence>MSNTFDIALADNRKPYWIWGPLAFSIFYFLPLIFSFEKFTAVRLLGMAGIFAIFILLYIKATFAHGRKTLIAIVAIVLLSTFGTYVTPGTQALFGYAAFFTGFYYTMNRGIWGLALIVLSILLAAKLFGFTDAYFLAPALIVSIGMFFFGHAERRDRIHSKKEEKSQAQIEQLATIAERERIARDLHDLVGHSLSSIALKAELAQKLMDKEYTEQARVQINEVADLSRRTLAEIRHAVSGLKQVNLTGQIAKLTKELSAQGFNVEEQVSIKQLSPQIESQLMLIITELVTNILRHSNGNQVELSLVQKDGISLRVFDNGTGSISDKGNGLTGIKERCQQLGTMPNISYGNGFSVSIFIQEETND</sequence>
<dbReference type="SUPFAM" id="SSF55874">
    <property type="entry name" value="ATPase domain of HSP90 chaperone/DNA topoisomerase II/histidine kinase"/>
    <property type="match status" value="1"/>
</dbReference>
<evidence type="ECO:0000313" key="7">
    <source>
        <dbReference type="Proteomes" id="UP001157134"/>
    </source>
</evidence>
<evidence type="ECO:0000256" key="2">
    <source>
        <dbReference type="ARBA" id="ARBA00022777"/>
    </source>
</evidence>
<dbReference type="PANTHER" id="PTHR24421:SF63">
    <property type="entry name" value="SENSOR HISTIDINE KINASE DESK"/>
    <property type="match status" value="1"/>
</dbReference>
<organism evidence="6 7">
    <name type="scientific">Thalassotalea loyana</name>
    <dbReference type="NCBI Taxonomy" id="280483"/>
    <lineage>
        <taxon>Bacteria</taxon>
        <taxon>Pseudomonadati</taxon>
        <taxon>Pseudomonadota</taxon>
        <taxon>Gammaproteobacteria</taxon>
        <taxon>Alteromonadales</taxon>
        <taxon>Colwelliaceae</taxon>
        <taxon>Thalassotalea</taxon>
    </lineage>
</organism>
<dbReference type="Pfam" id="PF07730">
    <property type="entry name" value="HisKA_3"/>
    <property type="match status" value="1"/>
</dbReference>
<evidence type="ECO:0000256" key="1">
    <source>
        <dbReference type="ARBA" id="ARBA00022679"/>
    </source>
</evidence>
<name>A0ABQ6HGX4_9GAMM</name>
<keyword evidence="7" id="KW-1185">Reference proteome</keyword>
<feature type="transmembrane region" description="Helical" evidence="4">
    <location>
        <begin position="16"/>
        <end position="34"/>
    </location>
</feature>
<keyword evidence="2 6" id="KW-0418">Kinase</keyword>
<dbReference type="Gene3D" id="1.20.5.1930">
    <property type="match status" value="1"/>
</dbReference>
<feature type="transmembrane region" description="Helical" evidence="4">
    <location>
        <begin position="41"/>
        <end position="59"/>
    </location>
</feature>
<dbReference type="InterPro" id="IPR036890">
    <property type="entry name" value="HATPase_C_sf"/>
</dbReference>
<dbReference type="InterPro" id="IPR011712">
    <property type="entry name" value="Sig_transdc_His_kin_sub3_dim/P"/>
</dbReference>
<proteinExistence type="predicted"/>
<evidence type="ECO:0000256" key="3">
    <source>
        <dbReference type="ARBA" id="ARBA00023012"/>
    </source>
</evidence>
<evidence type="ECO:0000313" key="6">
    <source>
        <dbReference type="EMBL" id="GLX87345.1"/>
    </source>
</evidence>
<comment type="caution">
    <text evidence="6">The sequence shown here is derived from an EMBL/GenBank/DDBJ whole genome shotgun (WGS) entry which is preliminary data.</text>
</comment>
<dbReference type="InterPro" id="IPR050482">
    <property type="entry name" value="Sensor_HK_TwoCompSys"/>
</dbReference>
<feature type="domain" description="Signal transduction histidine kinase subgroup 3 dimerisation and phosphoacceptor" evidence="5">
    <location>
        <begin position="178"/>
        <end position="244"/>
    </location>
</feature>
<accession>A0ABQ6HGX4</accession>